<comment type="caution">
    <text evidence="4">The sequence shown here is derived from an EMBL/GenBank/DDBJ whole genome shotgun (WGS) entry which is preliminary data.</text>
</comment>
<accession>A0A933DTC8</accession>
<feature type="transmembrane region" description="Helical" evidence="2">
    <location>
        <begin position="132"/>
        <end position="157"/>
    </location>
</feature>
<dbReference type="EMBL" id="JACQMI010000013">
    <property type="protein sequence ID" value="MBI4132747.1"/>
    <property type="molecule type" value="Genomic_DNA"/>
</dbReference>
<evidence type="ECO:0000256" key="3">
    <source>
        <dbReference type="SAM" id="SignalP"/>
    </source>
</evidence>
<keyword evidence="3" id="KW-0732">Signal</keyword>
<dbReference type="Proteomes" id="UP000756703">
    <property type="component" value="Unassembled WGS sequence"/>
</dbReference>
<feature type="transmembrane region" description="Helical" evidence="2">
    <location>
        <begin position="78"/>
        <end position="100"/>
    </location>
</feature>
<feature type="transmembrane region" description="Helical" evidence="2">
    <location>
        <begin position="368"/>
        <end position="390"/>
    </location>
</feature>
<proteinExistence type="predicted"/>
<feature type="transmembrane region" description="Helical" evidence="2">
    <location>
        <begin position="402"/>
        <end position="423"/>
    </location>
</feature>
<feature type="signal peptide" evidence="3">
    <location>
        <begin position="1"/>
        <end position="19"/>
    </location>
</feature>
<keyword evidence="2" id="KW-0472">Membrane</keyword>
<feature type="transmembrane region" description="Helical" evidence="2">
    <location>
        <begin position="169"/>
        <end position="190"/>
    </location>
</feature>
<reference evidence="4" key="1">
    <citation type="submission" date="2020-07" db="EMBL/GenBank/DDBJ databases">
        <title>Huge and variable diversity of episymbiotic CPR bacteria and DPANN archaea in groundwater ecosystems.</title>
        <authorList>
            <person name="He C.Y."/>
            <person name="Keren R."/>
            <person name="Whittaker M."/>
            <person name="Farag I.F."/>
            <person name="Doudna J."/>
            <person name="Cate J.H.D."/>
            <person name="Banfield J.F."/>
        </authorList>
    </citation>
    <scope>NUCLEOTIDE SEQUENCE</scope>
    <source>
        <strain evidence="4">NC_groundwater_1225_Ag_S-0.1um_56_177</strain>
    </source>
</reference>
<keyword evidence="2" id="KW-1133">Transmembrane helix</keyword>
<feature type="region of interest" description="Disordered" evidence="1">
    <location>
        <begin position="754"/>
        <end position="779"/>
    </location>
</feature>
<sequence length="779" mass="84420">MLASAILATVLLAPVATFGQTAERLQGDPVDTAPALGGEFVGYPTDEEATALRKEVEEIQKLQKTQNVSGITTPSCGITEFGCALLVILNWLADFIIYLVYPLGESFLNGIITYNFEAFAGTGGHFGVATNIGWGIVLGVVNLFFVLWLLWIAIATIFDFQPFTAKQTLAKLIIAALLINFSLPIGRSVINLSNGIALIFQNQINRNMGGVANAVSAIFDPQVITLAVQNKYARLNQEEARKVLTETRKPITGFVGPFSYLNREYTALECYGIMKRKGDFITSLPSTVFDYAFETLTGYATIGAHLERNCSSMLSDTRIARAVAAFDPEYGKLTLLAAAFITKIFVAPIALFAIFAAAIFLLTRLILLMLLLVGAPLAFFSLAIPLGGAAGQWGWNAWWNNLFKWSFFFPTFLFLFMLSLLVLQQIPVESKKLILAGEPVPDVGILFLNYLVGIGLMIASITVANQMGIYGANTVTGWGKKAAGATGKWARGTGKIIGGGTVGAALSSAAGRWVAAGRYRRHLLRPLEAATAAGQKVREQREKAALQRRGLAAKASPEYRLAVVQGMAPSERADFIREMKPHQVEQLTGVMTPQQQATLYQEMKQYKLEEKVLDAVKDLNVVIAAETGVATTDPRFQEAMNSWLKSTPPAELQKRISANDIRTNASLHRAIQQVAELSDLKTIANAGDKAEALRQHFIDLGNRTTFDSELAVGFSEVEASERAIGRAITALQATNRELANDLVGSPAVQVNLARSRPLGRKTGPPVVVVQQPAPPPPTP</sequence>
<gene>
    <name evidence="4" type="ORF">HY473_01435</name>
</gene>
<name>A0A933DTC8_9BACT</name>
<evidence type="ECO:0000256" key="2">
    <source>
        <dbReference type="SAM" id="Phobius"/>
    </source>
</evidence>
<protein>
    <submittedName>
        <fullName evidence="4">Uncharacterized protein</fullName>
    </submittedName>
</protein>
<feature type="transmembrane region" description="Helical" evidence="2">
    <location>
        <begin position="107"/>
        <end position="126"/>
    </location>
</feature>
<evidence type="ECO:0000313" key="5">
    <source>
        <dbReference type="Proteomes" id="UP000756703"/>
    </source>
</evidence>
<feature type="transmembrane region" description="Helical" evidence="2">
    <location>
        <begin position="443"/>
        <end position="464"/>
    </location>
</feature>
<feature type="chain" id="PRO_5037242997" evidence="3">
    <location>
        <begin position="20"/>
        <end position="779"/>
    </location>
</feature>
<feature type="transmembrane region" description="Helical" evidence="2">
    <location>
        <begin position="335"/>
        <end position="361"/>
    </location>
</feature>
<organism evidence="4 5">
    <name type="scientific">Candidatus Sungiibacteriota bacterium</name>
    <dbReference type="NCBI Taxonomy" id="2750080"/>
    <lineage>
        <taxon>Bacteria</taxon>
        <taxon>Candidatus Sungiibacteriota</taxon>
    </lineage>
</organism>
<dbReference type="AlphaFoldDB" id="A0A933DTC8"/>
<keyword evidence="2" id="KW-0812">Transmembrane</keyword>
<evidence type="ECO:0000313" key="4">
    <source>
        <dbReference type="EMBL" id="MBI4132747.1"/>
    </source>
</evidence>
<evidence type="ECO:0000256" key="1">
    <source>
        <dbReference type="SAM" id="MobiDB-lite"/>
    </source>
</evidence>